<proteinExistence type="predicted"/>
<gene>
    <name evidence="3" type="ORF">THICB1_200045</name>
</gene>
<dbReference type="Proteomes" id="UP000078599">
    <property type="component" value="Unassembled WGS sequence"/>
</dbReference>
<comment type="caution">
    <text evidence="3">The sequence shown here is derived from an EMBL/GenBank/DDBJ whole genome shotgun (WGS) entry which is preliminary data.</text>
</comment>
<evidence type="ECO:0000313" key="4">
    <source>
        <dbReference type="Proteomes" id="UP000078599"/>
    </source>
</evidence>
<organism evidence="3 4">
    <name type="scientific">Thiomonas arsenitoxydans (strain DSM 22701 / CIP 110005 / 3As)</name>
    <dbReference type="NCBI Taxonomy" id="426114"/>
    <lineage>
        <taxon>Bacteria</taxon>
        <taxon>Pseudomonadati</taxon>
        <taxon>Pseudomonadota</taxon>
        <taxon>Betaproteobacteria</taxon>
        <taxon>Burkholderiales</taxon>
        <taxon>Thiomonas</taxon>
    </lineage>
</organism>
<dbReference type="Pfam" id="PF10881">
    <property type="entry name" value="DUF2726"/>
    <property type="match status" value="1"/>
</dbReference>
<feature type="domain" description="DUF2726" evidence="2">
    <location>
        <begin position="42"/>
        <end position="160"/>
    </location>
</feature>
<protein>
    <submittedName>
        <fullName evidence="3">Restriction endonuclease-like</fullName>
    </submittedName>
</protein>
<keyword evidence="1" id="KW-0472">Membrane</keyword>
<accession>A0ABM9UNC3</accession>
<name>A0ABM9UNC3_THIA3</name>
<dbReference type="EMBL" id="CTRI01000013">
    <property type="protein sequence ID" value="CQR32736.1"/>
    <property type="molecule type" value="Genomic_DNA"/>
</dbReference>
<evidence type="ECO:0000313" key="3">
    <source>
        <dbReference type="EMBL" id="CQR32736.1"/>
    </source>
</evidence>
<keyword evidence="1" id="KW-1133">Transmembrane helix</keyword>
<evidence type="ECO:0000256" key="1">
    <source>
        <dbReference type="SAM" id="Phobius"/>
    </source>
</evidence>
<reference evidence="3 4" key="1">
    <citation type="submission" date="2015-03" db="EMBL/GenBank/DDBJ databases">
        <authorList>
            <person name="Regsiter A."/>
            <person name="william w."/>
        </authorList>
    </citation>
    <scope>NUCLEOTIDE SEQUENCE [LARGE SCALE GENOMIC DNA]</scope>
    <source>
        <strain evidence="3 4">CB1</strain>
    </source>
</reference>
<feature type="transmembrane region" description="Helical" evidence="1">
    <location>
        <begin position="6"/>
        <end position="29"/>
    </location>
</feature>
<dbReference type="InterPro" id="IPR024402">
    <property type="entry name" value="DUF2726"/>
</dbReference>
<evidence type="ECO:0000259" key="2">
    <source>
        <dbReference type="Pfam" id="PF10881"/>
    </source>
</evidence>
<keyword evidence="4" id="KW-1185">Reference proteome</keyword>
<keyword evidence="1" id="KW-0812">Transmembrane</keyword>
<sequence>MIDLAPMLWRLVGLAAGLAVLALLVRVVLHSPFRRWPLRGKRALMSAPERRLYQLLGRAAPGLVVFTQVSVLQIIEFEQRGTRLFWTLFRRLGPMSVDFVLCRPDGCIVACIELDDSSHALPRRIAADQVKDRAFKDAGLVLLRIPLSHMPSLAELTSAIQLLMEKPIEPLQNH</sequence>